<evidence type="ECO:0000256" key="2">
    <source>
        <dbReference type="ARBA" id="ARBA00022692"/>
    </source>
</evidence>
<feature type="transmembrane region" description="Helical" evidence="5">
    <location>
        <begin position="180"/>
        <end position="201"/>
    </location>
</feature>
<dbReference type="InterPro" id="IPR003020">
    <property type="entry name" value="HCO3_transpt_euk"/>
</dbReference>
<evidence type="ECO:0000259" key="6">
    <source>
        <dbReference type="Pfam" id="PF00955"/>
    </source>
</evidence>
<feature type="domain" description="Bicarbonate transporter-like transmembrane" evidence="6">
    <location>
        <begin position="29"/>
        <end position="571"/>
    </location>
</feature>
<feature type="transmembrane region" description="Helical" evidence="5">
    <location>
        <begin position="464"/>
        <end position="483"/>
    </location>
</feature>
<dbReference type="InterPro" id="IPR011531">
    <property type="entry name" value="HCO3_transpt-like_TM_dom"/>
</dbReference>
<evidence type="ECO:0000313" key="7">
    <source>
        <dbReference type="Proteomes" id="UP000887565"/>
    </source>
</evidence>
<dbReference type="GO" id="GO:0051453">
    <property type="term" value="P:regulation of intracellular pH"/>
    <property type="evidence" value="ECO:0007669"/>
    <property type="project" value="TreeGrafter"/>
</dbReference>
<dbReference type="OMA" id="PDSKHQD"/>
<feature type="transmembrane region" description="Helical" evidence="5">
    <location>
        <begin position="295"/>
        <end position="318"/>
    </location>
</feature>
<feature type="transmembrane region" description="Helical" evidence="5">
    <location>
        <begin position="539"/>
        <end position="555"/>
    </location>
</feature>
<keyword evidence="5" id="KW-0406">Ion transport</keyword>
<feature type="transmembrane region" description="Helical" evidence="5">
    <location>
        <begin position="58"/>
        <end position="80"/>
    </location>
</feature>
<keyword evidence="2 5" id="KW-0812">Transmembrane</keyword>
<dbReference type="GO" id="GO:0006820">
    <property type="term" value="P:monoatomic anion transport"/>
    <property type="evidence" value="ECO:0007669"/>
    <property type="project" value="InterPro"/>
</dbReference>
<sequence length="610" mass="68996">MSSGFSYKKVGIKRSVHEIHAEGLQYTGRPFGGLREDIARKFPYWISDFTAPFLSVNAFSQCLAASLYLFFANFTNIITFGGIMGKMLDDQIAVIECIISGCISGLIFGSFSGQPLNIMSATGPVLIFETIFYKFCGSHKWAFLPARFWLGFWTSIFLFILVAFDASFLVAYITRFTEESFATLIAVIFIFESFQALMNLAGNAPITTNLTYVLRDPCRCMLNETSTNWWTNVTDLHECSSVNGTLKGAMCRFQPDVFTFSLVLFTLTFILAYTFHVFRNSRFFPSKVRSFVADFNVFITIVIMTIFSFCVGVPVETLNVPTNFKPSMDRSWLIDLSDLADWWIILVCIFPGIFLTVLIVMDQQITAVIVNRKDNKLKRGFGYHLDLAFVAVLVLLCSLFGLPFFVAATILSITHVQSLRIESECSAPGEKPRFLGVREQRVTAIFAHLLIGISIFLAPVQKYIPIAVLLGIFLYMGVTTMLTQQFVERILLFFTPVKYQPDYVFLRIVPLKRVFLFTAIQLGAFTLLCAVKYSKDISMLFPILLVVLVFVRKWLDRIFSQKELMAMDDILPAFAALVKRKTPSVSLPCALNSRLTSAVERDKNEQKLLI</sequence>
<dbReference type="GO" id="GO:0005452">
    <property type="term" value="F:solute:inorganic anion antiporter activity"/>
    <property type="evidence" value="ECO:0007669"/>
    <property type="project" value="InterPro"/>
</dbReference>
<keyword evidence="3 5" id="KW-1133">Transmembrane helix</keyword>
<accession>A0A915I906</accession>
<feature type="transmembrane region" description="Helical" evidence="5">
    <location>
        <begin position="92"/>
        <end position="112"/>
    </location>
</feature>
<evidence type="ECO:0000313" key="8">
    <source>
        <dbReference type="WBParaSite" id="nRc.2.0.1.t09790-RA"/>
    </source>
</evidence>
<comment type="similarity">
    <text evidence="5">Belongs to the anion exchanger (TC 2.A.31) family.</text>
</comment>
<feature type="transmembrane region" description="Helical" evidence="5">
    <location>
        <begin position="257"/>
        <end position="275"/>
    </location>
</feature>
<organism evidence="7 8">
    <name type="scientific">Romanomermis culicivorax</name>
    <name type="common">Nematode worm</name>
    <dbReference type="NCBI Taxonomy" id="13658"/>
    <lineage>
        <taxon>Eukaryota</taxon>
        <taxon>Metazoa</taxon>
        <taxon>Ecdysozoa</taxon>
        <taxon>Nematoda</taxon>
        <taxon>Enoplea</taxon>
        <taxon>Dorylaimia</taxon>
        <taxon>Mermithida</taxon>
        <taxon>Mermithoidea</taxon>
        <taxon>Mermithidae</taxon>
        <taxon>Romanomermis</taxon>
    </lineage>
</organism>
<keyword evidence="7" id="KW-1185">Reference proteome</keyword>
<dbReference type="PANTHER" id="PTHR11453:SF36">
    <property type="entry name" value="ANION EXCHANGE PROTEIN"/>
    <property type="match status" value="1"/>
</dbReference>
<dbReference type="Gene3D" id="1.10.287.570">
    <property type="entry name" value="Helical hairpin bin"/>
    <property type="match status" value="1"/>
</dbReference>
<dbReference type="PANTHER" id="PTHR11453">
    <property type="entry name" value="ANION EXCHANGE PROTEIN"/>
    <property type="match status" value="1"/>
</dbReference>
<feature type="transmembrane region" description="Helical" evidence="5">
    <location>
        <begin position="381"/>
        <end position="411"/>
    </location>
</feature>
<comment type="subcellular location">
    <subcellularLocation>
        <location evidence="1 5">Membrane</location>
        <topology evidence="1 5">Multi-pass membrane protein</topology>
    </subcellularLocation>
</comment>
<reference evidence="8" key="1">
    <citation type="submission" date="2022-11" db="UniProtKB">
        <authorList>
            <consortium name="WormBaseParasite"/>
        </authorList>
    </citation>
    <scope>IDENTIFICATION</scope>
</reference>
<dbReference type="GO" id="GO:0005886">
    <property type="term" value="C:plasma membrane"/>
    <property type="evidence" value="ECO:0007669"/>
    <property type="project" value="TreeGrafter"/>
</dbReference>
<keyword evidence="5" id="KW-0813">Transport</keyword>
<protein>
    <recommendedName>
        <fullName evidence="5">Anion exchange protein</fullName>
    </recommendedName>
</protein>
<dbReference type="PRINTS" id="PR01231">
    <property type="entry name" value="HCO3TRNSPORT"/>
</dbReference>
<feature type="transmembrane region" description="Helical" evidence="5">
    <location>
        <begin position="339"/>
        <end position="361"/>
    </location>
</feature>
<dbReference type="NCBIfam" id="TIGR00834">
    <property type="entry name" value="ae"/>
    <property type="match status" value="1"/>
</dbReference>
<feature type="transmembrane region" description="Helical" evidence="5">
    <location>
        <begin position="148"/>
        <end position="174"/>
    </location>
</feature>
<dbReference type="AlphaFoldDB" id="A0A915I906"/>
<keyword evidence="4 5" id="KW-0472">Membrane</keyword>
<dbReference type="WBParaSite" id="nRc.2.0.1.t09790-RA">
    <property type="protein sequence ID" value="nRc.2.0.1.t09790-RA"/>
    <property type="gene ID" value="nRc.2.0.1.g09790"/>
</dbReference>
<feature type="transmembrane region" description="Helical" evidence="5">
    <location>
        <begin position="441"/>
        <end position="458"/>
    </location>
</feature>
<dbReference type="Pfam" id="PF00955">
    <property type="entry name" value="HCO3_cotransp"/>
    <property type="match status" value="1"/>
</dbReference>
<evidence type="ECO:0000256" key="3">
    <source>
        <dbReference type="ARBA" id="ARBA00022989"/>
    </source>
</evidence>
<name>A0A915I906_ROMCU</name>
<evidence type="ECO:0000256" key="4">
    <source>
        <dbReference type="ARBA" id="ARBA00023136"/>
    </source>
</evidence>
<evidence type="ECO:0000256" key="5">
    <source>
        <dbReference type="RuleBase" id="RU362035"/>
    </source>
</evidence>
<evidence type="ECO:0000256" key="1">
    <source>
        <dbReference type="ARBA" id="ARBA00004141"/>
    </source>
</evidence>
<proteinExistence type="inferred from homology"/>
<dbReference type="GO" id="GO:0008510">
    <property type="term" value="F:sodium:bicarbonate symporter activity"/>
    <property type="evidence" value="ECO:0007669"/>
    <property type="project" value="TreeGrafter"/>
</dbReference>
<feature type="transmembrane region" description="Helical" evidence="5">
    <location>
        <begin position="514"/>
        <end position="533"/>
    </location>
</feature>
<dbReference type="Proteomes" id="UP000887565">
    <property type="component" value="Unplaced"/>
</dbReference>